<dbReference type="PROSITE" id="PS00675">
    <property type="entry name" value="SIGMA54_INTERACT_1"/>
    <property type="match status" value="1"/>
</dbReference>
<gene>
    <name evidence="2" type="ORF">Vbra_8531</name>
</gene>
<dbReference type="PRINTS" id="PR00449">
    <property type="entry name" value="RASTRNSFRMNG"/>
</dbReference>
<sequence>MGCSVSKPEDTFGPASAQVRISQGVGSNAPASSALGSTGAERASLESKVVLLGDSGVGKSSLALRFCQGRFSPYHEVTIGAAFLQQIVRLKDGSQLKLHIWDTGGQERFRAMAPLYYRDAWGAVIVYDCSHAPTWESVKFWVGELQAKGRPNCCMAIAANKCDTQDWQVDSKEAREYCESNDFIFVECSAKTGENVGRLFELLANKVYQQMLKGDPR</sequence>
<dbReference type="EMBL" id="CDMY01000347">
    <property type="protein sequence ID" value="CEM04098.1"/>
    <property type="molecule type" value="Genomic_DNA"/>
</dbReference>
<reference evidence="2 3" key="1">
    <citation type="submission" date="2014-11" db="EMBL/GenBank/DDBJ databases">
        <authorList>
            <person name="Zhu J."/>
            <person name="Qi W."/>
            <person name="Song R."/>
        </authorList>
    </citation>
    <scope>NUCLEOTIDE SEQUENCE [LARGE SCALE GENOMIC DNA]</scope>
</reference>
<dbReference type="InParanoid" id="A0A0G4EYH6"/>
<dbReference type="InterPro" id="IPR005225">
    <property type="entry name" value="Small_GTP-bd"/>
</dbReference>
<dbReference type="OMA" id="PTTRRCC"/>
<dbReference type="SMART" id="SM00173">
    <property type="entry name" value="RAS"/>
    <property type="match status" value="1"/>
</dbReference>
<dbReference type="AlphaFoldDB" id="A0A0G4EYH6"/>
<dbReference type="InterPro" id="IPR027417">
    <property type="entry name" value="P-loop_NTPase"/>
</dbReference>
<dbReference type="Gene3D" id="3.40.50.300">
    <property type="entry name" value="P-loop containing nucleotide triphosphate hydrolases"/>
    <property type="match status" value="1"/>
</dbReference>
<organism evidence="2 3">
    <name type="scientific">Vitrella brassicaformis (strain CCMP3155)</name>
    <dbReference type="NCBI Taxonomy" id="1169540"/>
    <lineage>
        <taxon>Eukaryota</taxon>
        <taxon>Sar</taxon>
        <taxon>Alveolata</taxon>
        <taxon>Colpodellida</taxon>
        <taxon>Vitrellaceae</taxon>
        <taxon>Vitrella</taxon>
    </lineage>
</organism>
<dbReference type="PhylomeDB" id="A0A0G4EYH6"/>
<protein>
    <submittedName>
        <fullName evidence="2">Uncharacterized protein</fullName>
    </submittedName>
</protein>
<keyword evidence="3" id="KW-1185">Reference proteome</keyword>
<name>A0A0G4EYH6_VITBC</name>
<dbReference type="SMART" id="SM00175">
    <property type="entry name" value="RAB"/>
    <property type="match status" value="1"/>
</dbReference>
<dbReference type="GO" id="GO:0005525">
    <property type="term" value="F:GTP binding"/>
    <property type="evidence" value="ECO:0007669"/>
    <property type="project" value="InterPro"/>
</dbReference>
<evidence type="ECO:0000256" key="1">
    <source>
        <dbReference type="ARBA" id="ARBA00022741"/>
    </source>
</evidence>
<dbReference type="VEuPathDB" id="CryptoDB:Vbra_8531"/>
<dbReference type="FunFam" id="3.40.50.300:FF:000808">
    <property type="entry name" value="Small GTP-binding protein, putative"/>
    <property type="match status" value="1"/>
</dbReference>
<dbReference type="GO" id="GO:0003924">
    <property type="term" value="F:GTPase activity"/>
    <property type="evidence" value="ECO:0007669"/>
    <property type="project" value="InterPro"/>
</dbReference>
<dbReference type="OrthoDB" id="63533at2759"/>
<proteinExistence type="predicted"/>
<dbReference type="InterPro" id="IPR025662">
    <property type="entry name" value="Sigma_54_int_dom_ATP-bd_1"/>
</dbReference>
<dbReference type="SMART" id="SM00174">
    <property type="entry name" value="RHO"/>
    <property type="match status" value="1"/>
</dbReference>
<dbReference type="InterPro" id="IPR001806">
    <property type="entry name" value="Small_GTPase"/>
</dbReference>
<accession>A0A0G4EYH6</accession>
<dbReference type="NCBIfam" id="TIGR00231">
    <property type="entry name" value="small_GTP"/>
    <property type="match status" value="1"/>
</dbReference>
<dbReference type="PANTHER" id="PTHR47978">
    <property type="match status" value="1"/>
</dbReference>
<keyword evidence="1" id="KW-0547">Nucleotide-binding</keyword>
<dbReference type="Pfam" id="PF00071">
    <property type="entry name" value="Ras"/>
    <property type="match status" value="1"/>
</dbReference>
<dbReference type="Proteomes" id="UP000041254">
    <property type="component" value="Unassembled WGS sequence"/>
</dbReference>
<dbReference type="SUPFAM" id="SSF52540">
    <property type="entry name" value="P-loop containing nucleoside triphosphate hydrolases"/>
    <property type="match status" value="1"/>
</dbReference>
<dbReference type="STRING" id="1169540.A0A0G4EYH6"/>
<evidence type="ECO:0000313" key="3">
    <source>
        <dbReference type="Proteomes" id="UP000041254"/>
    </source>
</evidence>
<evidence type="ECO:0000313" key="2">
    <source>
        <dbReference type="EMBL" id="CEM04098.1"/>
    </source>
</evidence>